<gene>
    <name evidence="2" type="ORF">GX950_02250</name>
</gene>
<organism evidence="2 3">
    <name type="scientific">Candidatus Iainarchaeum sp</name>
    <dbReference type="NCBI Taxonomy" id="3101447"/>
    <lineage>
        <taxon>Archaea</taxon>
        <taxon>Candidatus Iainarchaeota</taxon>
        <taxon>Candidatus Iainarchaeia</taxon>
        <taxon>Candidatus Iainarchaeales</taxon>
        <taxon>Candidatus Iainarchaeaceae</taxon>
        <taxon>Candidatus Iainarchaeum</taxon>
    </lineage>
</organism>
<sequence length="1654" mass="185573">MSILDFFRNIYYNSENKWYDFLDKVDKKIPIYKIIDPIDKIIPSFVLFLLFILFLIIMLGYLIRVSTPYEVTFTVFDSSDNKVLEGVMLSGSINENQFDSKTTDSSGQIIITTIGPNYNFYDLVINAFFQTKETFIAEISAKKLGYQEIKNQIISFENKEVKLKLSKLPIDPKYKDSVKVHLVDQDSLEKIVDSTRQAHILYECKNRRIPNAPILVKDEDDLFLDGTFSINENNCHFIITEASTPGYLTNGASQEINPTKDEDTIYLRKVNNTGTAVVFVYDKNGTNERPLENINVVFNKGSTTQQGITNASGIVSKDLEVGEYKVTIDEDGYYSITLDNNKIVKVKKGLRSPELKIELTPIPPELRRQIYFKVIDSNNFPVENAKVEFIQLFKDKNGNIFATDPSTNESEYITASNKINNRNNDRTDGNGLFKQTGSLNNLSKDILAIVKKEGYVVKIFEPKIVDLNSNYEIVTLMDLDEENTGSAKVNIKEKDTNKPIPFATTYLYQTIQINDKNIFGVRVEKNGKETTREGSAEFLLLEPGIYSAGGEFKEKYFSGITPEKTIDANEKVDFNIYLNFRLSSLNIKLINATTREQIAGTVEINYVNSDGTKTLAENFNTTTQGYFESKLGYEANAKLFIKATATNYVNSFLSINGDVPLNVGENNISILMVPKSDLDFDNGGTNNRNTYTIDGNNLCLRTASNRTCTPILNPNESIFNGIKIKNNKTCALNKADYSIICDGTKYYYSSRVNVFFDNYYNLDDDYLNNTSTINGLSSSNEYYVRNLVTINGNVTYNELLSMLRISGPGIVNDVQVSIPPRKKNNKFDCNNTGFDNIIRVKDNNYYFPDTNCTKTNPLKNIQSGFGWGAEPLEKGTYFFMTRIKTDSNSDGNILKLNFRAKEIDNNGSTETLLLTENRVIGEIDANGLFFVIKYEDKEMSIKESAPQSSSNKLTLTPNISNKIRIQIVNRTIDDFSNGSTLTVYSHNSSSGFNSSELKGDLYFDSDKNKSKLISNNVNVGAYKESNFYDVDLFMEDKKSAYLVVVLKKGDVEKKIFVPVETNGKILDLKSYCFVAGHPGQTSWLRFGARNGTDEGIKIISAELKTYKNCNQSQNPVEIKNLKSNDSIISTVFSESYDGTDCMKYKVNAASGSAKYNELVGTIYAGSCGSPDITLGCVMVDLNQNIEEINLDWGKKTDLRITNRCDVPINVKIESGLICKVKGTQTDCSTETTINQFSEKSYEVTAINLSYNHSAPTPNFSDVLGYYPIYVKAKLMNQTKNSYSLAKIAKVHVYNSGECFSISQDYFDFTTVDSISLSINNRCQYTGINSYFIPKATLNSFGYKLNLNKPSYNTVQFTPKLIISGGTYDFRTTTSTVEGNSGYVKADLGRGIPVEGTEYSRYNNLVFNFDESKDLNTSWLQIRFTDQNNYDSNYDVNKPYGAQIIHPIKITYSDGGVAEYNSNSTRNFDINSQQDPICIGNETLGKCEIISENNIEVAGLFYINFDTNKKIKKVEFSVYGNSDTSNLELMIQKNIYTTVTTTVPVFSGNENSNEINLVNGSFSIPAIEGAEYELLDINRISAFKSPALLGMVNPKIRLVSGNPNVQVWISGNRLYGKFIGNDVSEFNDGNISGRIEKTFATGNSLGIIDVTDFVK</sequence>
<comment type="caution">
    <text evidence="2">The sequence shown here is derived from an EMBL/GenBank/DDBJ whole genome shotgun (WGS) entry which is preliminary data.</text>
</comment>
<accession>A0A7K4BZV9</accession>
<keyword evidence="1" id="KW-1133">Transmembrane helix</keyword>
<evidence type="ECO:0000313" key="3">
    <source>
        <dbReference type="Proteomes" id="UP000526302"/>
    </source>
</evidence>
<evidence type="ECO:0008006" key="4">
    <source>
        <dbReference type="Google" id="ProtNLM"/>
    </source>
</evidence>
<keyword evidence="1" id="KW-0812">Transmembrane</keyword>
<reference evidence="2 3" key="1">
    <citation type="journal article" date="2020" name="Biotechnol. Biofuels">
        <title>New insights from the biogas microbiome by comprehensive genome-resolved metagenomics of nearly 1600 species originating from multiple anaerobic digesters.</title>
        <authorList>
            <person name="Campanaro S."/>
            <person name="Treu L."/>
            <person name="Rodriguez-R L.M."/>
            <person name="Kovalovszki A."/>
            <person name="Ziels R.M."/>
            <person name="Maus I."/>
            <person name="Zhu X."/>
            <person name="Kougias P.G."/>
            <person name="Basile A."/>
            <person name="Luo G."/>
            <person name="Schluter A."/>
            <person name="Konstantinidis K.T."/>
            <person name="Angelidaki I."/>
        </authorList>
    </citation>
    <scope>NUCLEOTIDE SEQUENCE [LARGE SCALE GENOMIC DNA]</scope>
    <source>
        <strain evidence="2">AS22ysBPME_79</strain>
    </source>
</reference>
<keyword evidence="1" id="KW-0472">Membrane</keyword>
<dbReference type="EMBL" id="JAAZKV010000018">
    <property type="protein sequence ID" value="NMA44609.1"/>
    <property type="molecule type" value="Genomic_DNA"/>
</dbReference>
<proteinExistence type="predicted"/>
<protein>
    <recommendedName>
        <fullName evidence="4">Carboxypeptidase regulatory-like domain-containing protein</fullName>
    </recommendedName>
</protein>
<evidence type="ECO:0000256" key="1">
    <source>
        <dbReference type="SAM" id="Phobius"/>
    </source>
</evidence>
<evidence type="ECO:0000313" key="2">
    <source>
        <dbReference type="EMBL" id="NMA44609.1"/>
    </source>
</evidence>
<feature type="transmembrane region" description="Helical" evidence="1">
    <location>
        <begin position="41"/>
        <end position="63"/>
    </location>
</feature>
<name>A0A7K4BZV9_9ARCH</name>
<dbReference type="Proteomes" id="UP000526302">
    <property type="component" value="Unassembled WGS sequence"/>
</dbReference>